<dbReference type="SUPFAM" id="SSF56935">
    <property type="entry name" value="Porins"/>
    <property type="match status" value="1"/>
</dbReference>
<evidence type="ECO:0000313" key="2">
    <source>
        <dbReference type="EMBL" id="EHJ58773.1"/>
    </source>
</evidence>
<gene>
    <name evidence="2" type="ORF">NSU_4335</name>
</gene>
<accession>G6EJ14</accession>
<keyword evidence="3" id="KW-1185">Reference proteome</keyword>
<dbReference type="AlphaFoldDB" id="G6EJ14"/>
<feature type="coiled-coil region" evidence="1">
    <location>
        <begin position="72"/>
        <end position="138"/>
    </location>
</feature>
<dbReference type="Pfam" id="PF19577">
    <property type="entry name" value="DcaP"/>
    <property type="match status" value="1"/>
</dbReference>
<proteinExistence type="predicted"/>
<protein>
    <submittedName>
        <fullName evidence="2">Uncharacterized protein</fullName>
    </submittedName>
</protein>
<dbReference type="PATRIC" id="fig|1088721.3.peg.4272"/>
<dbReference type="Proteomes" id="UP000004030">
    <property type="component" value="Unassembled WGS sequence"/>
</dbReference>
<dbReference type="EMBL" id="AGFM01000065">
    <property type="protein sequence ID" value="EHJ58773.1"/>
    <property type="molecule type" value="Genomic_DNA"/>
</dbReference>
<organism evidence="2 3">
    <name type="scientific">Novosphingobium pentaromativorans US6-1</name>
    <dbReference type="NCBI Taxonomy" id="1088721"/>
    <lineage>
        <taxon>Bacteria</taxon>
        <taxon>Pseudomonadati</taxon>
        <taxon>Pseudomonadota</taxon>
        <taxon>Alphaproteobacteria</taxon>
        <taxon>Sphingomonadales</taxon>
        <taxon>Sphingomonadaceae</taxon>
        <taxon>Novosphingobium</taxon>
    </lineage>
</organism>
<evidence type="ECO:0000313" key="3">
    <source>
        <dbReference type="Proteomes" id="UP000004030"/>
    </source>
</evidence>
<dbReference type="InterPro" id="IPR045748">
    <property type="entry name" value="DcaP"/>
</dbReference>
<reference evidence="2 3" key="1">
    <citation type="journal article" date="2012" name="J. Bacteriol.">
        <title>Genome sequence of benzo(a)pyrene-degrading bacterium Novosphingobium pentaromativorans US6-1.</title>
        <authorList>
            <person name="Luo Y.R."/>
            <person name="Kang S.G."/>
            <person name="Kim S.J."/>
            <person name="Kim M.R."/>
            <person name="Li N."/>
            <person name="Lee J.H."/>
            <person name="Kwon K.K."/>
        </authorList>
    </citation>
    <scope>NUCLEOTIDE SEQUENCE [LARGE SCALE GENOMIC DNA]</scope>
    <source>
        <strain evidence="2 3">US6-1</strain>
    </source>
</reference>
<evidence type="ECO:0000256" key="1">
    <source>
        <dbReference type="SAM" id="Coils"/>
    </source>
</evidence>
<keyword evidence="1" id="KW-0175">Coiled coil</keyword>
<dbReference type="STRING" id="1088721.JI59_03640"/>
<comment type="caution">
    <text evidence="2">The sequence shown here is derived from an EMBL/GenBank/DDBJ whole genome shotgun (WGS) entry which is preliminary data.</text>
</comment>
<sequence length="516" mass="54518">MVQAPSLPDPAKVPEHLLKSGEAGLGKERIMNHAKSGTSKSRLLVSILLAGSFLVAPGAAHAASTAAIPAAIPAATGREALLEDRLERLEAEMAQLRADLAQAHAQQAESQATAQQAIAAATARSEEAAAKVAALESKPQADGFKSGDTTIKLGGYIKMIASTSRFSEGEVATNSLGRDFYLPQAIPTGSGPSQRVEDFTAKQSRFWLNLATDVGGHSVKGLVEVDFQTAPGTQGSQRTTNGYNLALRRAWMQVGRITIGQDWSTFQYTGALPESTDFVGTTEGTVFVRQPLVRYSAPVGKGLTLHASIEEPESGTATLGSPALTENGDDRIPDFAARLAWTGKRGEASFAGLVRQVRVASAGTAADAMGWGISAGGKLWLGQSKSSDLRALVTYGHNASRYIGLNFAPDAVYDPATNDLANVNVLAAMVAARIAIAPKVRINLIGSYQDVDYADSLPLASIASFNKRAWSGAANLFYSPIKNIDLGLEYRHGERKLVNGNDGALDRVEFAAKYSF</sequence>
<name>G6EJ14_9SPHN</name>
<dbReference type="eggNOG" id="COG3203">
    <property type="taxonomic scope" value="Bacteria"/>
</dbReference>